<proteinExistence type="predicted"/>
<protein>
    <submittedName>
        <fullName evidence="1">Uncharacterized protein</fullName>
    </submittedName>
</protein>
<dbReference type="OrthoDB" id="142677at2759"/>
<name>A0A8T1V5W5_9STRA</name>
<organism evidence="1 2">
    <name type="scientific">Phytophthora pseudosyringae</name>
    <dbReference type="NCBI Taxonomy" id="221518"/>
    <lineage>
        <taxon>Eukaryota</taxon>
        <taxon>Sar</taxon>
        <taxon>Stramenopiles</taxon>
        <taxon>Oomycota</taxon>
        <taxon>Peronosporomycetes</taxon>
        <taxon>Peronosporales</taxon>
        <taxon>Peronosporaceae</taxon>
        <taxon>Phytophthora</taxon>
    </lineage>
</organism>
<evidence type="ECO:0000313" key="2">
    <source>
        <dbReference type="Proteomes" id="UP000694044"/>
    </source>
</evidence>
<gene>
    <name evidence="1" type="ORF">PHYPSEUDO_013016</name>
</gene>
<dbReference type="EMBL" id="JAGDFM010000653">
    <property type="protein sequence ID" value="KAG7376642.1"/>
    <property type="molecule type" value="Genomic_DNA"/>
</dbReference>
<sequence>MNSDAHIVSYSNHNVVAIETVNSGDEHKRPGAAVLRRNRLLAVTGSDQELTLQEEVIMMENSFQRERLEHEVWESRCRIDEQGLVLDTRSQQLLNTHASMSNRVVLSLNAELKRT</sequence>
<comment type="caution">
    <text evidence="1">The sequence shown here is derived from an EMBL/GenBank/DDBJ whole genome shotgun (WGS) entry which is preliminary data.</text>
</comment>
<dbReference type="AlphaFoldDB" id="A0A8T1V5W5"/>
<evidence type="ECO:0000313" key="1">
    <source>
        <dbReference type="EMBL" id="KAG7376642.1"/>
    </source>
</evidence>
<reference evidence="1" key="1">
    <citation type="submission" date="2021-02" db="EMBL/GenBank/DDBJ databases">
        <authorList>
            <person name="Palmer J.M."/>
        </authorList>
    </citation>
    <scope>NUCLEOTIDE SEQUENCE</scope>
    <source>
        <strain evidence="1">SCRP734</strain>
    </source>
</reference>
<keyword evidence="2" id="KW-1185">Reference proteome</keyword>
<accession>A0A8T1V5W5</accession>
<dbReference type="Proteomes" id="UP000694044">
    <property type="component" value="Unassembled WGS sequence"/>
</dbReference>